<dbReference type="PROSITE" id="PS50928">
    <property type="entry name" value="ABC_TM1"/>
    <property type="match status" value="1"/>
</dbReference>
<feature type="transmembrane region" description="Helical" evidence="7">
    <location>
        <begin position="126"/>
        <end position="147"/>
    </location>
</feature>
<keyword evidence="3" id="KW-1003">Cell membrane</keyword>
<keyword evidence="5 7" id="KW-1133">Transmembrane helix</keyword>
<protein>
    <submittedName>
        <fullName evidence="9">Peptide ABC transporter permease</fullName>
    </submittedName>
</protein>
<comment type="similarity">
    <text evidence="7">Belongs to the binding-protein-dependent transport system permease family.</text>
</comment>
<name>A0AA37BQJ2_9ARCH</name>
<dbReference type="PANTHER" id="PTHR43163:SF6">
    <property type="entry name" value="DIPEPTIDE TRANSPORT SYSTEM PERMEASE PROTEIN DPPB-RELATED"/>
    <property type="match status" value="1"/>
</dbReference>
<feature type="transmembrane region" description="Helical" evidence="7">
    <location>
        <begin position="191"/>
        <end position="209"/>
    </location>
</feature>
<dbReference type="InterPro" id="IPR000515">
    <property type="entry name" value="MetI-like"/>
</dbReference>
<dbReference type="CDD" id="cd06261">
    <property type="entry name" value="TM_PBP2"/>
    <property type="match status" value="1"/>
</dbReference>
<evidence type="ECO:0000256" key="7">
    <source>
        <dbReference type="RuleBase" id="RU363032"/>
    </source>
</evidence>
<evidence type="ECO:0000256" key="3">
    <source>
        <dbReference type="ARBA" id="ARBA00022475"/>
    </source>
</evidence>
<evidence type="ECO:0000313" key="10">
    <source>
        <dbReference type="Proteomes" id="UP000632195"/>
    </source>
</evidence>
<reference evidence="9" key="1">
    <citation type="journal article" date="2014" name="Int. J. Syst. Evol. Microbiol.">
        <title>Complete genome sequence of Corynebacterium casei LMG S-19264T (=DSM 44701T), isolated from a smear-ripened cheese.</title>
        <authorList>
            <consortium name="US DOE Joint Genome Institute (JGI-PGF)"/>
            <person name="Walter F."/>
            <person name="Albersmeier A."/>
            <person name="Kalinowski J."/>
            <person name="Ruckert C."/>
        </authorList>
    </citation>
    <scope>NUCLEOTIDE SEQUENCE</scope>
    <source>
        <strain evidence="9">JCM 13583</strain>
    </source>
</reference>
<feature type="transmembrane region" description="Helical" evidence="7">
    <location>
        <begin position="93"/>
        <end position="114"/>
    </location>
</feature>
<dbReference type="InterPro" id="IPR035906">
    <property type="entry name" value="MetI-like_sf"/>
</dbReference>
<dbReference type="Gene3D" id="1.10.3720.10">
    <property type="entry name" value="MetI-like"/>
    <property type="match status" value="1"/>
</dbReference>
<evidence type="ECO:0000256" key="5">
    <source>
        <dbReference type="ARBA" id="ARBA00022989"/>
    </source>
</evidence>
<comment type="subcellular location">
    <subcellularLocation>
        <location evidence="1 7">Cell membrane</location>
        <topology evidence="1 7">Multi-pass membrane protein</topology>
    </subcellularLocation>
</comment>
<dbReference type="GO" id="GO:0055085">
    <property type="term" value="P:transmembrane transport"/>
    <property type="evidence" value="ECO:0007669"/>
    <property type="project" value="InterPro"/>
</dbReference>
<dbReference type="EMBL" id="BMNY01000001">
    <property type="protein sequence ID" value="GGM70626.1"/>
    <property type="molecule type" value="Genomic_DNA"/>
</dbReference>
<organism evidence="9 10">
    <name type="scientific">Thermogymnomonas acidicola</name>
    <dbReference type="NCBI Taxonomy" id="399579"/>
    <lineage>
        <taxon>Archaea</taxon>
        <taxon>Methanobacteriati</taxon>
        <taxon>Thermoplasmatota</taxon>
        <taxon>Thermoplasmata</taxon>
        <taxon>Thermoplasmatales</taxon>
        <taxon>Thermogymnomonas</taxon>
    </lineage>
</organism>
<evidence type="ECO:0000256" key="6">
    <source>
        <dbReference type="ARBA" id="ARBA00023136"/>
    </source>
</evidence>
<evidence type="ECO:0000256" key="4">
    <source>
        <dbReference type="ARBA" id="ARBA00022692"/>
    </source>
</evidence>
<dbReference type="Proteomes" id="UP000632195">
    <property type="component" value="Unassembled WGS sequence"/>
</dbReference>
<dbReference type="Pfam" id="PF00528">
    <property type="entry name" value="BPD_transp_1"/>
    <property type="match status" value="1"/>
</dbReference>
<evidence type="ECO:0000256" key="2">
    <source>
        <dbReference type="ARBA" id="ARBA00022448"/>
    </source>
</evidence>
<keyword evidence="2 7" id="KW-0813">Transport</keyword>
<evidence type="ECO:0000256" key="1">
    <source>
        <dbReference type="ARBA" id="ARBA00004651"/>
    </source>
</evidence>
<feature type="transmembrane region" description="Helical" evidence="7">
    <location>
        <begin position="255"/>
        <end position="274"/>
    </location>
</feature>
<feature type="transmembrane region" description="Helical" evidence="7">
    <location>
        <begin position="5"/>
        <end position="23"/>
    </location>
</feature>
<reference evidence="9" key="2">
    <citation type="submission" date="2022-09" db="EMBL/GenBank/DDBJ databases">
        <authorList>
            <person name="Sun Q."/>
            <person name="Ohkuma M."/>
        </authorList>
    </citation>
    <scope>NUCLEOTIDE SEQUENCE</scope>
    <source>
        <strain evidence="9">JCM 13583</strain>
    </source>
</reference>
<evidence type="ECO:0000313" key="9">
    <source>
        <dbReference type="EMBL" id="GGM70626.1"/>
    </source>
</evidence>
<accession>A0AA37BQJ2</accession>
<keyword evidence="10" id="KW-1185">Reference proteome</keyword>
<gene>
    <name evidence="9" type="ORF">GCM10007108_05790</name>
</gene>
<dbReference type="GO" id="GO:0005886">
    <property type="term" value="C:plasma membrane"/>
    <property type="evidence" value="ECO:0007669"/>
    <property type="project" value="UniProtKB-SubCell"/>
</dbReference>
<dbReference type="RefSeq" id="WP_229657461.1">
    <property type="nucleotide sequence ID" value="NZ_BMNY01000001.1"/>
</dbReference>
<keyword evidence="4 7" id="KW-0812">Transmembrane</keyword>
<sequence>MAEGILLLIGTIIIVFLISHLLSPDPARLWAGPKARASTVQYVIQEYHLNAPIYVQLGIFLKSYLTGNFGIDPETGKSVLSEIEFYFPNTLELVIASFVILIILGVGLGYISAMNFGNKKDSAIRVFYLASWATPTFLGAALAIMVLSSDLGLFPISGMYSPTLTPPPRITGIFVLDSLITGHFQDFVNGMYHLILPALTLAFLNFGLVTRITRSGILNVKWLPYVKTAYAKGIDEKLVQRRHILRTGLIESNTVIAVMFGWLVSGTVVVEELFSWPGIGRFAYNAVVSDDYPALVAVVVVFTAVVIIVNLIADILYAVLDPRITLSGDAR</sequence>
<evidence type="ECO:0000259" key="8">
    <source>
        <dbReference type="PROSITE" id="PS50928"/>
    </source>
</evidence>
<feature type="transmembrane region" description="Helical" evidence="7">
    <location>
        <begin position="294"/>
        <end position="320"/>
    </location>
</feature>
<proteinExistence type="inferred from homology"/>
<dbReference type="AlphaFoldDB" id="A0AA37BQJ2"/>
<dbReference type="PANTHER" id="PTHR43163">
    <property type="entry name" value="DIPEPTIDE TRANSPORT SYSTEM PERMEASE PROTEIN DPPB-RELATED"/>
    <property type="match status" value="1"/>
</dbReference>
<dbReference type="SUPFAM" id="SSF161098">
    <property type="entry name" value="MetI-like"/>
    <property type="match status" value="1"/>
</dbReference>
<feature type="domain" description="ABC transmembrane type-1" evidence="8">
    <location>
        <begin position="87"/>
        <end position="313"/>
    </location>
</feature>
<keyword evidence="6 7" id="KW-0472">Membrane</keyword>
<comment type="caution">
    <text evidence="9">The sequence shown here is derived from an EMBL/GenBank/DDBJ whole genome shotgun (WGS) entry which is preliminary data.</text>
</comment>